<dbReference type="KEGG" id="vg:29124169"/>
<accession>A0A127KLM6</accession>
<evidence type="ECO:0000313" key="1">
    <source>
        <dbReference type="EMBL" id="AMO42947.1"/>
    </source>
</evidence>
<dbReference type="OrthoDB" id="25399at10239"/>
<protein>
    <submittedName>
        <fullName evidence="1">Uncharacterized protein</fullName>
    </submittedName>
</protein>
<dbReference type="EMBL" id="KU594605">
    <property type="protein sequence ID" value="AMO42947.1"/>
    <property type="molecule type" value="Genomic_DNA"/>
</dbReference>
<proteinExistence type="predicted"/>
<evidence type="ECO:0000313" key="2">
    <source>
        <dbReference type="Proteomes" id="UP000201797"/>
    </source>
</evidence>
<dbReference type="RefSeq" id="YP_009302246.1">
    <property type="nucleotide sequence ID" value="NC_031242.1"/>
</dbReference>
<name>A0A127KLM6_9CAUD</name>
<organism evidence="1 2">
    <name type="scientific">Cyanophage S-RIM50</name>
    <dbReference type="NCBI Taxonomy" id="687803"/>
    <lineage>
        <taxon>Viruses</taxon>
        <taxon>Duplodnaviria</taxon>
        <taxon>Heunggongvirae</taxon>
        <taxon>Uroviricota</taxon>
        <taxon>Caudoviricetes</taxon>
        <taxon>Pantevenvirales</taxon>
        <taxon>Kyanoviridae</taxon>
        <taxon>Neptunevirus</taxon>
        <taxon>Neptunevirus srim50</taxon>
    </lineage>
</organism>
<keyword evidence="2" id="KW-1185">Reference proteome</keyword>
<reference evidence="1 2" key="1">
    <citation type="submission" date="2016-01" db="EMBL/GenBank/DDBJ databases">
        <title>The genomic content and context of auxiliary metabolic genes in marine cyanophages.</title>
        <authorList>
            <person name="Marston M.F."/>
            <person name="Martiny J.B.H."/>
            <person name="Crummett L.T."/>
        </authorList>
    </citation>
    <scope>NUCLEOTIDE SEQUENCE [LARGE SCALE GENOMIC DNA]</scope>
    <source>
        <strain evidence="1">RW_29_0704</strain>
    </source>
</reference>
<gene>
    <name evidence="1" type="ORF">R290704_165</name>
</gene>
<dbReference type="Proteomes" id="UP000201797">
    <property type="component" value="Segment"/>
</dbReference>
<sequence length="77" mass="9275">MTEEQQELYDIVSDWWDEVFCNNPAPVDRDGEFLDKNPTIIDLVNAIMEWRNRDEYVEDPWNLLPRQPMQPVKKPQL</sequence>
<dbReference type="GeneID" id="29124169"/>